<accession>L9WJB5</accession>
<dbReference type="PATRIC" id="fig|1230460.4.peg.9"/>
<gene>
    <name evidence="1" type="ORF">C495_00035</name>
</gene>
<keyword evidence="2" id="KW-1185">Reference proteome</keyword>
<sequence length="435" mass="49076">MLAGLGTIGVGGALVGAGTSAFFSDEQQLPNEMVAGELELKLDWQQRYYGASQETRPQDYGGAGRPYVNAHPDHDKDGEQSIVVNDTEYRYGELGRNIGDDEIDYCADLDQDFYFGENQDSLIELDDIKPGDCGEITFSYHLCDNDGWIWFRTKNKDYPEPSEEPHLVDAIEAKVWYDVYENEDEGIEQGDNELQEEKEPLIAQGSLRDVLEELNETNGGFLLNPDPLVDPDTNDENKIDGCVELDTIDDDLEAVDDVQQYLRDLFASYQENEQDGEYIELEGEGDDVIRIWITGLIYQDANDPTSEVVGFDWESNYGICRTRVKGGPDDDEFTVEDCAFEGTSVAPFGAAQGTKRSGVSNFQFWYCEGVEEAKEPECFEASTTHYIGFEWCLPEGVGNEIQGDALEFDFGFYTEQCRHNDDPTPYWNEEEEENS</sequence>
<protein>
    <submittedName>
        <fullName evidence="1">von Willebrand factor type A</fullName>
    </submittedName>
</protein>
<dbReference type="EMBL" id="AOHX01000001">
    <property type="protein sequence ID" value="ELY49570.1"/>
    <property type="molecule type" value="Genomic_DNA"/>
</dbReference>
<dbReference type="AlphaFoldDB" id="L9WJB5"/>
<evidence type="ECO:0000313" key="1">
    <source>
        <dbReference type="EMBL" id="ELY49570.1"/>
    </source>
</evidence>
<organism evidence="1 2">
    <name type="scientific">Natronorubrum sulfidifaciens JCM 14089</name>
    <dbReference type="NCBI Taxonomy" id="1230460"/>
    <lineage>
        <taxon>Archaea</taxon>
        <taxon>Methanobacteriati</taxon>
        <taxon>Methanobacteriota</taxon>
        <taxon>Stenosarchaea group</taxon>
        <taxon>Halobacteria</taxon>
        <taxon>Halobacteriales</taxon>
        <taxon>Natrialbaceae</taxon>
        <taxon>Natronorubrum</taxon>
    </lineage>
</organism>
<proteinExistence type="predicted"/>
<evidence type="ECO:0000313" key="2">
    <source>
        <dbReference type="Proteomes" id="UP000011661"/>
    </source>
</evidence>
<name>L9WJB5_9EURY</name>
<reference evidence="1 2" key="1">
    <citation type="journal article" date="2014" name="PLoS Genet.">
        <title>Phylogenetically driven sequencing of extremely halophilic archaea reveals strategies for static and dynamic osmo-response.</title>
        <authorList>
            <person name="Becker E.A."/>
            <person name="Seitzer P.M."/>
            <person name="Tritt A."/>
            <person name="Larsen D."/>
            <person name="Krusor M."/>
            <person name="Yao A.I."/>
            <person name="Wu D."/>
            <person name="Madern D."/>
            <person name="Eisen J.A."/>
            <person name="Darling A.E."/>
            <person name="Facciotti M.T."/>
        </authorList>
    </citation>
    <scope>NUCLEOTIDE SEQUENCE [LARGE SCALE GENOMIC DNA]</scope>
    <source>
        <strain evidence="1 2">JCM 14089</strain>
    </source>
</reference>
<dbReference type="eggNOG" id="arCOG02902">
    <property type="taxonomic scope" value="Archaea"/>
</dbReference>
<dbReference type="Proteomes" id="UP000011661">
    <property type="component" value="Unassembled WGS sequence"/>
</dbReference>
<comment type="caution">
    <text evidence="1">The sequence shown here is derived from an EMBL/GenBank/DDBJ whole genome shotgun (WGS) entry which is preliminary data.</text>
</comment>